<name>A0ABW5VK09_9FLAO</name>
<organism evidence="1 2">
    <name type="scientific">Arenibacter antarcticus</name>
    <dbReference type="NCBI Taxonomy" id="2040469"/>
    <lineage>
        <taxon>Bacteria</taxon>
        <taxon>Pseudomonadati</taxon>
        <taxon>Bacteroidota</taxon>
        <taxon>Flavobacteriia</taxon>
        <taxon>Flavobacteriales</taxon>
        <taxon>Flavobacteriaceae</taxon>
        <taxon>Arenibacter</taxon>
    </lineage>
</organism>
<gene>
    <name evidence="1" type="ORF">ACFS1K_15930</name>
</gene>
<accession>A0ABW5VK09</accession>
<reference evidence="2" key="1">
    <citation type="journal article" date="2019" name="Int. J. Syst. Evol. Microbiol.">
        <title>The Global Catalogue of Microorganisms (GCM) 10K type strain sequencing project: providing services to taxonomists for standard genome sequencing and annotation.</title>
        <authorList>
            <consortium name="The Broad Institute Genomics Platform"/>
            <consortium name="The Broad Institute Genome Sequencing Center for Infectious Disease"/>
            <person name="Wu L."/>
            <person name="Ma J."/>
        </authorList>
    </citation>
    <scope>NUCLEOTIDE SEQUENCE [LARGE SCALE GENOMIC DNA]</scope>
    <source>
        <strain evidence="2">KCTC 52924</strain>
    </source>
</reference>
<evidence type="ECO:0000313" key="1">
    <source>
        <dbReference type="EMBL" id="MFD2791264.1"/>
    </source>
</evidence>
<sequence length="260" mass="29163">MNTENRSVLTKVKTTLLCLGIGILGMLTVVSCDKDNTSNKQGKLAINAKAKFMDDSAKSSKPAKEVGPNLVISDFLINLKEFELEFDLDYDDDENEQWDDDGFFDYEDEIELEGPFELDLIKGEISFINANIPMGNYEEIEFKIDKSKDVTSDLFGKSILIKGTIENVPFIFWHDFDDEIEIDFEDPKMDIVIVENQTNLTIQFDLTQLLNGVGGVDLSQAADGNEDGIIEISPEDQDGNNAIATQLKEKIKDIIDLLDD</sequence>
<comment type="caution">
    <text evidence="1">The sequence shown here is derived from an EMBL/GenBank/DDBJ whole genome shotgun (WGS) entry which is preliminary data.</text>
</comment>
<evidence type="ECO:0008006" key="3">
    <source>
        <dbReference type="Google" id="ProtNLM"/>
    </source>
</evidence>
<dbReference type="EMBL" id="JBHUOK010000033">
    <property type="protein sequence ID" value="MFD2791264.1"/>
    <property type="molecule type" value="Genomic_DNA"/>
</dbReference>
<evidence type="ECO:0000313" key="2">
    <source>
        <dbReference type="Proteomes" id="UP001597532"/>
    </source>
</evidence>
<dbReference type="RefSeq" id="WP_251808522.1">
    <property type="nucleotide sequence ID" value="NZ_CP166679.1"/>
</dbReference>
<protein>
    <recommendedName>
        <fullName evidence="3">DUF4382 domain-containing protein</fullName>
    </recommendedName>
</protein>
<dbReference type="PROSITE" id="PS51257">
    <property type="entry name" value="PROKAR_LIPOPROTEIN"/>
    <property type="match status" value="1"/>
</dbReference>
<proteinExistence type="predicted"/>
<dbReference type="Proteomes" id="UP001597532">
    <property type="component" value="Unassembled WGS sequence"/>
</dbReference>
<keyword evidence="2" id="KW-1185">Reference proteome</keyword>